<reference evidence="1 2" key="1">
    <citation type="submission" date="2019-01" db="EMBL/GenBank/DDBJ databases">
        <title>Sequencing of cultivated peanut Arachis hypogaea provides insights into genome evolution and oil improvement.</title>
        <authorList>
            <person name="Chen X."/>
        </authorList>
    </citation>
    <scope>NUCLEOTIDE SEQUENCE [LARGE SCALE GENOMIC DNA]</scope>
    <source>
        <strain evidence="2">cv. Fuhuasheng</strain>
        <tissue evidence="1">Leaves</tissue>
    </source>
</reference>
<dbReference type="EMBL" id="SDMP01000005">
    <property type="protein sequence ID" value="RYR57221.1"/>
    <property type="molecule type" value="Genomic_DNA"/>
</dbReference>
<sequence>MFESDAKHSESLWTCICDPNGFSKLAVGGHSSKVTSGKCCSSILTHFAHSRFVELLTVSIVEGDYEEHGQPDAMTKLVDFQVWK</sequence>
<evidence type="ECO:0000313" key="2">
    <source>
        <dbReference type="Proteomes" id="UP000289738"/>
    </source>
</evidence>
<accession>A0A445D219</accession>
<protein>
    <submittedName>
        <fullName evidence="1">Uncharacterized protein</fullName>
    </submittedName>
</protein>
<dbReference type="Proteomes" id="UP000289738">
    <property type="component" value="Chromosome A05"/>
</dbReference>
<organism evidence="1 2">
    <name type="scientific">Arachis hypogaea</name>
    <name type="common">Peanut</name>
    <dbReference type="NCBI Taxonomy" id="3818"/>
    <lineage>
        <taxon>Eukaryota</taxon>
        <taxon>Viridiplantae</taxon>
        <taxon>Streptophyta</taxon>
        <taxon>Embryophyta</taxon>
        <taxon>Tracheophyta</taxon>
        <taxon>Spermatophyta</taxon>
        <taxon>Magnoliopsida</taxon>
        <taxon>eudicotyledons</taxon>
        <taxon>Gunneridae</taxon>
        <taxon>Pentapetalae</taxon>
        <taxon>rosids</taxon>
        <taxon>fabids</taxon>
        <taxon>Fabales</taxon>
        <taxon>Fabaceae</taxon>
        <taxon>Papilionoideae</taxon>
        <taxon>50 kb inversion clade</taxon>
        <taxon>dalbergioids sensu lato</taxon>
        <taxon>Dalbergieae</taxon>
        <taxon>Pterocarpus clade</taxon>
        <taxon>Arachis</taxon>
    </lineage>
</organism>
<gene>
    <name evidence="1" type="ORF">Ahy_A05g022959</name>
</gene>
<comment type="caution">
    <text evidence="1">The sequence shown here is derived from an EMBL/GenBank/DDBJ whole genome shotgun (WGS) entry which is preliminary data.</text>
</comment>
<evidence type="ECO:0000313" key="1">
    <source>
        <dbReference type="EMBL" id="RYR57221.1"/>
    </source>
</evidence>
<name>A0A445D219_ARAHY</name>
<dbReference type="AlphaFoldDB" id="A0A445D219"/>
<keyword evidence="2" id="KW-1185">Reference proteome</keyword>
<proteinExistence type="predicted"/>